<dbReference type="InterPro" id="IPR007409">
    <property type="entry name" value="Restrct_endonuc_type1_HsdR_N"/>
</dbReference>
<proteinExistence type="predicted"/>
<evidence type="ECO:0000259" key="1">
    <source>
        <dbReference type="Pfam" id="PF04313"/>
    </source>
</evidence>
<accession>A0A9E6MXD5</accession>
<gene>
    <name evidence="2" type="ORF">JZL65_02545</name>
</gene>
<dbReference type="GO" id="GO:0005524">
    <property type="term" value="F:ATP binding"/>
    <property type="evidence" value="ECO:0007669"/>
    <property type="project" value="UniProtKB-KW"/>
</dbReference>
<evidence type="ECO:0000313" key="2">
    <source>
        <dbReference type="EMBL" id="QWY77984.1"/>
    </source>
</evidence>
<dbReference type="RefSeq" id="WP_273145479.1">
    <property type="nucleotide sequence ID" value="NZ_CP070327.1"/>
</dbReference>
<protein>
    <recommendedName>
        <fullName evidence="1">Restriction endonuclease type I HsdR N-terminal domain-containing protein</fullName>
    </recommendedName>
</protein>
<dbReference type="AlphaFoldDB" id="A0A9E6MXD5"/>
<dbReference type="Proteomes" id="UP000683551">
    <property type="component" value="Chromosome"/>
</dbReference>
<evidence type="ECO:0000313" key="3">
    <source>
        <dbReference type="Proteomes" id="UP000683551"/>
    </source>
</evidence>
<name>A0A9E6MXD5_9PROT</name>
<dbReference type="Pfam" id="PF04313">
    <property type="entry name" value="HSDR_N"/>
    <property type="match status" value="1"/>
</dbReference>
<feature type="domain" description="Restriction endonuclease type I HsdR N-terminal" evidence="1">
    <location>
        <begin position="1"/>
        <end position="57"/>
    </location>
</feature>
<dbReference type="GO" id="GO:0009035">
    <property type="term" value="F:type I site-specific deoxyribonuclease activity"/>
    <property type="evidence" value="ECO:0007669"/>
    <property type="project" value="UniProtKB-EC"/>
</dbReference>
<dbReference type="GO" id="GO:0003677">
    <property type="term" value="F:DNA binding"/>
    <property type="evidence" value="ECO:0007669"/>
    <property type="project" value="UniProtKB-KW"/>
</dbReference>
<organism evidence="2 3">
    <name type="scientific">Ferrovum myxofaciens</name>
    <dbReference type="NCBI Taxonomy" id="416213"/>
    <lineage>
        <taxon>Bacteria</taxon>
        <taxon>Pseudomonadati</taxon>
        <taxon>Pseudomonadota</taxon>
        <taxon>Betaproteobacteria</taxon>
        <taxon>Ferrovales</taxon>
        <taxon>Ferrovaceae</taxon>
        <taxon>Ferrovum</taxon>
    </lineage>
</organism>
<sequence>MTENDLEQACIDWFRALDWEYAHGETISPGGFSPERGHYNEVVLAPRLRSALERLNLGNQCVRP</sequence>
<dbReference type="GO" id="GO:0009307">
    <property type="term" value="P:DNA restriction-modification system"/>
    <property type="evidence" value="ECO:0007669"/>
    <property type="project" value="UniProtKB-KW"/>
</dbReference>
<reference evidence="2" key="1">
    <citation type="submission" date="2021-02" db="EMBL/GenBank/DDBJ databases">
        <title>Comparative genomics of Ferrovum myxofaciens strains, predominant extremophile bacteria forming large biofilm stalactites in acid mine ecosystems.</title>
        <authorList>
            <person name="Burkartova K."/>
            <person name="Ridl J."/>
            <person name="Pajer P."/>
            <person name="Falteisek L."/>
        </authorList>
    </citation>
    <scope>NUCLEOTIDE SEQUENCE</scope>
    <source>
        <strain evidence="2">MI1III</strain>
    </source>
</reference>
<dbReference type="EMBL" id="CP071137">
    <property type="protein sequence ID" value="QWY77984.1"/>
    <property type="molecule type" value="Genomic_DNA"/>
</dbReference>